<comment type="catalytic activity">
    <reaction evidence="6 7">
        <text>L-arginyl-[protein] + 2 S-adenosyl-L-methionine = N(omega),N(omega)'-dimethyl-L-arginyl-[protein] + 2 S-adenosyl-L-homocysteine + 2 H(+)</text>
        <dbReference type="Rhea" id="RHEA:48108"/>
        <dbReference type="Rhea" id="RHEA-COMP:10532"/>
        <dbReference type="Rhea" id="RHEA-COMP:11992"/>
        <dbReference type="ChEBI" id="CHEBI:15378"/>
        <dbReference type="ChEBI" id="CHEBI:29965"/>
        <dbReference type="ChEBI" id="CHEBI:57856"/>
        <dbReference type="ChEBI" id="CHEBI:59789"/>
        <dbReference type="ChEBI" id="CHEBI:88221"/>
        <dbReference type="EC" id="2.1.1.320"/>
    </reaction>
</comment>
<comment type="subcellular location">
    <subcellularLocation>
        <location evidence="1 7">Mitochondrion</location>
    </subcellularLocation>
</comment>
<dbReference type="Proteomes" id="UP000030653">
    <property type="component" value="Unassembled WGS sequence"/>
</dbReference>
<dbReference type="GO" id="GO:0005739">
    <property type="term" value="C:mitochondrion"/>
    <property type="evidence" value="ECO:0007669"/>
    <property type="project" value="UniProtKB-SubCell"/>
</dbReference>
<dbReference type="Pfam" id="PF02636">
    <property type="entry name" value="Methyltransf_28"/>
    <property type="match status" value="1"/>
</dbReference>
<dbReference type="AlphaFoldDB" id="M5GDX9"/>
<evidence type="ECO:0000256" key="1">
    <source>
        <dbReference type="ARBA" id="ARBA00004173"/>
    </source>
</evidence>
<comment type="function">
    <text evidence="7">Arginine methyltransferase involved in the assembly or stability of mitochondrial NADH:ubiquinone oxidoreductase complex (complex I).</text>
</comment>
<dbReference type="Gene3D" id="3.40.50.12710">
    <property type="match status" value="1"/>
</dbReference>
<keyword evidence="9" id="KW-1185">Reference proteome</keyword>
<dbReference type="GO" id="GO:0032981">
    <property type="term" value="P:mitochondrial respiratory chain complex I assembly"/>
    <property type="evidence" value="ECO:0007669"/>
    <property type="project" value="TreeGrafter"/>
</dbReference>
<evidence type="ECO:0000256" key="7">
    <source>
        <dbReference type="RuleBase" id="RU364114"/>
    </source>
</evidence>
<dbReference type="EC" id="2.1.1.320" evidence="7"/>
<organism evidence="8 9">
    <name type="scientific">Dacryopinax primogenitus (strain DJM 731)</name>
    <name type="common">Brown rot fungus</name>
    <dbReference type="NCBI Taxonomy" id="1858805"/>
    <lineage>
        <taxon>Eukaryota</taxon>
        <taxon>Fungi</taxon>
        <taxon>Dikarya</taxon>
        <taxon>Basidiomycota</taxon>
        <taxon>Agaricomycotina</taxon>
        <taxon>Dacrymycetes</taxon>
        <taxon>Dacrymycetales</taxon>
        <taxon>Dacrymycetaceae</taxon>
        <taxon>Dacryopinax</taxon>
    </lineage>
</organism>
<comment type="similarity">
    <text evidence="2 7">Belongs to the NDUFAF7 family.</text>
</comment>
<evidence type="ECO:0000256" key="4">
    <source>
        <dbReference type="ARBA" id="ARBA00022679"/>
    </source>
</evidence>
<dbReference type="OrthoDB" id="438553at2759"/>
<name>M5GDX9_DACPD</name>
<dbReference type="InterPro" id="IPR029063">
    <property type="entry name" value="SAM-dependent_MTases_sf"/>
</dbReference>
<dbReference type="InterPro" id="IPR003788">
    <property type="entry name" value="NDUFAF7"/>
</dbReference>
<dbReference type="GeneID" id="63684843"/>
<dbReference type="HOGENOM" id="CLU_024840_3_1_1"/>
<evidence type="ECO:0000256" key="3">
    <source>
        <dbReference type="ARBA" id="ARBA00022603"/>
    </source>
</evidence>
<evidence type="ECO:0000313" key="9">
    <source>
        <dbReference type="Proteomes" id="UP000030653"/>
    </source>
</evidence>
<reference evidence="8 9" key="1">
    <citation type="journal article" date="2012" name="Science">
        <title>The Paleozoic origin of enzymatic lignin decomposition reconstructed from 31 fungal genomes.</title>
        <authorList>
            <person name="Floudas D."/>
            <person name="Binder M."/>
            <person name="Riley R."/>
            <person name="Barry K."/>
            <person name="Blanchette R.A."/>
            <person name="Henrissat B."/>
            <person name="Martinez A.T."/>
            <person name="Otillar R."/>
            <person name="Spatafora J.W."/>
            <person name="Yadav J.S."/>
            <person name="Aerts A."/>
            <person name="Benoit I."/>
            <person name="Boyd A."/>
            <person name="Carlson A."/>
            <person name="Copeland A."/>
            <person name="Coutinho P.M."/>
            <person name="de Vries R.P."/>
            <person name="Ferreira P."/>
            <person name="Findley K."/>
            <person name="Foster B."/>
            <person name="Gaskell J."/>
            <person name="Glotzer D."/>
            <person name="Gorecki P."/>
            <person name="Heitman J."/>
            <person name="Hesse C."/>
            <person name="Hori C."/>
            <person name="Igarashi K."/>
            <person name="Jurgens J.A."/>
            <person name="Kallen N."/>
            <person name="Kersten P."/>
            <person name="Kohler A."/>
            <person name="Kuees U."/>
            <person name="Kumar T.K.A."/>
            <person name="Kuo A."/>
            <person name="LaButti K."/>
            <person name="Larrondo L.F."/>
            <person name="Lindquist E."/>
            <person name="Ling A."/>
            <person name="Lombard V."/>
            <person name="Lucas S."/>
            <person name="Lundell T."/>
            <person name="Martin R."/>
            <person name="McLaughlin D.J."/>
            <person name="Morgenstern I."/>
            <person name="Morin E."/>
            <person name="Murat C."/>
            <person name="Nagy L.G."/>
            <person name="Nolan M."/>
            <person name="Ohm R.A."/>
            <person name="Patyshakuliyeva A."/>
            <person name="Rokas A."/>
            <person name="Ruiz-Duenas F.J."/>
            <person name="Sabat G."/>
            <person name="Salamov A."/>
            <person name="Samejima M."/>
            <person name="Schmutz J."/>
            <person name="Slot J.C."/>
            <person name="St John F."/>
            <person name="Stenlid J."/>
            <person name="Sun H."/>
            <person name="Sun S."/>
            <person name="Syed K."/>
            <person name="Tsang A."/>
            <person name="Wiebenga A."/>
            <person name="Young D."/>
            <person name="Pisabarro A."/>
            <person name="Eastwood D.C."/>
            <person name="Martin F."/>
            <person name="Cullen D."/>
            <person name="Grigoriev I.V."/>
            <person name="Hibbett D.S."/>
        </authorList>
    </citation>
    <scope>NUCLEOTIDE SEQUENCE [LARGE SCALE GENOMIC DNA]</scope>
    <source>
        <strain evidence="8 9">DJM-731 SS1</strain>
    </source>
</reference>
<proteinExistence type="inferred from homology"/>
<dbReference type="InterPro" id="IPR038375">
    <property type="entry name" value="NDUFAF7_sf"/>
</dbReference>
<dbReference type="STRING" id="1858805.M5GDX9"/>
<gene>
    <name evidence="8" type="ORF">DACRYDRAFT_114232</name>
</gene>
<dbReference type="SUPFAM" id="SSF53335">
    <property type="entry name" value="S-adenosyl-L-methionine-dependent methyltransferases"/>
    <property type="match status" value="1"/>
</dbReference>
<keyword evidence="5 7" id="KW-0496">Mitochondrion</keyword>
<accession>M5GDX9</accession>
<keyword evidence="4 7" id="KW-0808">Transferase</keyword>
<dbReference type="GO" id="GO:0032259">
    <property type="term" value="P:methylation"/>
    <property type="evidence" value="ECO:0007669"/>
    <property type="project" value="UniProtKB-KW"/>
</dbReference>
<dbReference type="OMA" id="YYHPQRN"/>
<dbReference type="PANTHER" id="PTHR12049:SF7">
    <property type="entry name" value="PROTEIN ARGININE METHYLTRANSFERASE NDUFAF7, MITOCHONDRIAL"/>
    <property type="match status" value="1"/>
</dbReference>
<dbReference type="PANTHER" id="PTHR12049">
    <property type="entry name" value="PROTEIN ARGININE METHYLTRANSFERASE NDUFAF7, MITOCHONDRIAL"/>
    <property type="match status" value="1"/>
</dbReference>
<dbReference type="GO" id="GO:0035243">
    <property type="term" value="F:protein-arginine omega-N symmetric methyltransferase activity"/>
    <property type="evidence" value="ECO:0007669"/>
    <property type="project" value="UniProtKB-EC"/>
</dbReference>
<dbReference type="RefSeq" id="XP_040631811.1">
    <property type="nucleotide sequence ID" value="XM_040769781.1"/>
</dbReference>
<keyword evidence="3 7" id="KW-0489">Methyltransferase</keyword>
<evidence type="ECO:0000256" key="6">
    <source>
        <dbReference type="ARBA" id="ARBA00048612"/>
    </source>
</evidence>
<protein>
    <recommendedName>
        <fullName evidence="7">Protein arginine methyltransferase NDUFAF7</fullName>
        <ecNumber evidence="7">2.1.1.320</ecNumber>
    </recommendedName>
</protein>
<evidence type="ECO:0000313" key="8">
    <source>
        <dbReference type="EMBL" id="EJU04917.1"/>
    </source>
</evidence>
<dbReference type="EMBL" id="JH795857">
    <property type="protein sequence ID" value="EJU04917.1"/>
    <property type="molecule type" value="Genomic_DNA"/>
</dbReference>
<evidence type="ECO:0000256" key="2">
    <source>
        <dbReference type="ARBA" id="ARBA00005891"/>
    </source>
</evidence>
<sequence length="380" mass="42251">MQFCLGHPTEGYYMKRDVFGQKGDFITSPEISQTFGELIAVWFMHEWKSKGISCPVRIIELGPGRGTLLSDMLRTMLSIEGMADCLATIHMVENSRVMREMQKGVLQASAAAQNVQLEWHHDLEEIDPDRNVYTMLVAHEFFDAMPIHMLEKSEDGIREIMVDLIRPDQPKEGEAADAELTPHPGAFSFRFAKSPPNTPLAVLLSQSSARYAALPNGSRMEVSPQVSAVAQAVGKLIGEPNKGAALIVDYGDDHVFDSSLRAFRNHKHVDLFEIPGECDLTANVDFAAIREAVEGKAHVHGPLTQRDFLMCMGLTQRLDALLKTTQTNEEKLTLARAAQRLVNSTGMGGEYKFMAVTTGEEVPYPFVARERVENKEGEMQ</sequence>
<evidence type="ECO:0000256" key="5">
    <source>
        <dbReference type="ARBA" id="ARBA00023128"/>
    </source>
</evidence>